<comment type="caution">
    <text evidence="4">The sequence shown here is derived from an EMBL/GenBank/DDBJ whole genome shotgun (WGS) entry which is preliminary data.</text>
</comment>
<dbReference type="Pfam" id="PF03749">
    <property type="entry name" value="SfsA"/>
    <property type="match status" value="1"/>
</dbReference>
<evidence type="ECO:0000259" key="3">
    <source>
        <dbReference type="Pfam" id="PF17746"/>
    </source>
</evidence>
<evidence type="ECO:0000313" key="5">
    <source>
        <dbReference type="Proteomes" id="UP000190896"/>
    </source>
</evidence>
<gene>
    <name evidence="1" type="primary">sfsA</name>
    <name evidence="4" type="ORF">BOW51_04705</name>
</gene>
<dbReference type="HAMAP" id="MF_00095">
    <property type="entry name" value="SfsA"/>
    <property type="match status" value="1"/>
</dbReference>
<reference evidence="4 5" key="1">
    <citation type="submission" date="2016-11" db="EMBL/GenBank/DDBJ databases">
        <title>Mixed transmission modes and dynamic genome evolution in an obligate animal-bacterial symbiosis.</title>
        <authorList>
            <person name="Russell S.L."/>
            <person name="Corbett-Detig R.B."/>
            <person name="Cavanaugh C.M."/>
        </authorList>
    </citation>
    <scope>NUCLEOTIDE SEQUENCE [LARGE SCALE GENOMIC DNA]</scope>
    <source>
        <strain evidence="4">Se-Cadez</strain>
    </source>
</reference>
<protein>
    <recommendedName>
        <fullName evidence="1">Sugar fermentation stimulation protein homolog</fullName>
    </recommendedName>
</protein>
<dbReference type="InterPro" id="IPR041465">
    <property type="entry name" value="SfsA_N"/>
</dbReference>
<keyword evidence="5" id="KW-1185">Reference proteome</keyword>
<proteinExistence type="inferred from homology"/>
<dbReference type="CDD" id="cd22359">
    <property type="entry name" value="SfsA-like_bacterial"/>
    <property type="match status" value="1"/>
</dbReference>
<dbReference type="AlphaFoldDB" id="A0A1T2KW02"/>
<dbReference type="GO" id="GO:0003677">
    <property type="term" value="F:DNA binding"/>
    <property type="evidence" value="ECO:0007669"/>
    <property type="project" value="InterPro"/>
</dbReference>
<name>A0A1T2KW02_9GAMM</name>
<dbReference type="NCBIfam" id="TIGR00230">
    <property type="entry name" value="sfsA"/>
    <property type="match status" value="1"/>
</dbReference>
<feature type="domain" description="SfsA N-terminal OB" evidence="3">
    <location>
        <begin position="12"/>
        <end position="78"/>
    </location>
</feature>
<evidence type="ECO:0000313" key="4">
    <source>
        <dbReference type="EMBL" id="OOZ36920.1"/>
    </source>
</evidence>
<dbReference type="InterPro" id="IPR005224">
    <property type="entry name" value="SfsA"/>
</dbReference>
<evidence type="ECO:0000256" key="1">
    <source>
        <dbReference type="HAMAP-Rule" id="MF_00095"/>
    </source>
</evidence>
<evidence type="ECO:0000259" key="2">
    <source>
        <dbReference type="Pfam" id="PF03749"/>
    </source>
</evidence>
<dbReference type="PANTHER" id="PTHR30545">
    <property type="entry name" value="SUGAR FERMENTATION STIMULATION PROTEIN A"/>
    <property type="match status" value="1"/>
</dbReference>
<accession>A0A1T2KW02</accession>
<dbReference type="OrthoDB" id="9802365at2"/>
<dbReference type="Pfam" id="PF17746">
    <property type="entry name" value="SfsA_N"/>
    <property type="match status" value="1"/>
</dbReference>
<dbReference type="InterPro" id="IPR040452">
    <property type="entry name" value="SfsA_C"/>
</dbReference>
<dbReference type="Gene3D" id="2.40.50.580">
    <property type="match status" value="1"/>
</dbReference>
<organism evidence="4 5">
    <name type="scientific">Solemya velesiana gill symbiont</name>
    <dbReference type="NCBI Taxonomy" id="1918948"/>
    <lineage>
        <taxon>Bacteria</taxon>
        <taxon>Pseudomonadati</taxon>
        <taxon>Pseudomonadota</taxon>
        <taxon>Gammaproteobacteria</taxon>
        <taxon>sulfur-oxidizing symbionts</taxon>
    </lineage>
</organism>
<sequence>MELPPLTTGRILKRYKRFLSDIELDDGTVVTAHCPNTGSMAGCWEPGAPAQISYSDNPKRKLRWTLERIDMGQGWVGVNTSRTNAVVAEAISAGRVQALAGYAELTREVKFDAPEHPSSRIDLMLSGGDRPDALVEVKNVTLWDGERLRFPDAVSQRATKHLHVLRHAVKRGMRGVVLFALNRPEGECFSPAGDIDPVYAETLEEVLTGGVEAYALRIRHDQRGMRGEGMVPVVL</sequence>
<dbReference type="Gene3D" id="3.40.1350.60">
    <property type="match status" value="1"/>
</dbReference>
<dbReference type="Proteomes" id="UP000190896">
    <property type="component" value="Unassembled WGS sequence"/>
</dbReference>
<dbReference type="PANTHER" id="PTHR30545:SF2">
    <property type="entry name" value="SUGAR FERMENTATION STIMULATION PROTEIN A"/>
    <property type="match status" value="1"/>
</dbReference>
<dbReference type="EMBL" id="MPRJ01000022">
    <property type="protein sequence ID" value="OOZ36920.1"/>
    <property type="molecule type" value="Genomic_DNA"/>
</dbReference>
<comment type="similarity">
    <text evidence="1">Belongs to the SfsA family.</text>
</comment>
<feature type="domain" description="Sugar fermentation stimulation protein C-terminal" evidence="2">
    <location>
        <begin position="82"/>
        <end position="222"/>
    </location>
</feature>
<dbReference type="RefSeq" id="WP_078486365.1">
    <property type="nucleotide sequence ID" value="NZ_MPRJ01000022.1"/>
</dbReference>